<dbReference type="GO" id="GO:0016020">
    <property type="term" value="C:membrane"/>
    <property type="evidence" value="ECO:0007669"/>
    <property type="project" value="UniProtKB-SubCell"/>
</dbReference>
<dbReference type="eggNOG" id="ENOG502QX50">
    <property type="taxonomic scope" value="Eukaryota"/>
</dbReference>
<dbReference type="STRING" id="869250.J4C8M5"/>
<dbReference type="Pfam" id="PF02535">
    <property type="entry name" value="Zip"/>
    <property type="match status" value="1"/>
</dbReference>
<organism evidence="6 7">
    <name type="scientific">Theileria orientalis strain Shintoku</name>
    <dbReference type="NCBI Taxonomy" id="869250"/>
    <lineage>
        <taxon>Eukaryota</taxon>
        <taxon>Sar</taxon>
        <taxon>Alveolata</taxon>
        <taxon>Apicomplexa</taxon>
        <taxon>Aconoidasida</taxon>
        <taxon>Piroplasmida</taxon>
        <taxon>Theileriidae</taxon>
        <taxon>Theileria</taxon>
    </lineage>
</organism>
<evidence type="ECO:0000256" key="5">
    <source>
        <dbReference type="SAM" id="Phobius"/>
    </source>
</evidence>
<dbReference type="GO" id="GO:0005385">
    <property type="term" value="F:zinc ion transmembrane transporter activity"/>
    <property type="evidence" value="ECO:0007669"/>
    <property type="project" value="TreeGrafter"/>
</dbReference>
<dbReference type="PANTHER" id="PTHR11040:SF198">
    <property type="entry name" value="METAL HOMEOSTASIS FACTOR ATX2"/>
    <property type="match status" value="1"/>
</dbReference>
<sequence>MFAKIIMSVLIFLETIFCCYAPKLINKLARYKNEWFNVDNLNNATSGALLALAITHLLPEGFQNDCKKFTILKSVDMRGFIVVAPILMLVTIDFLAGHHCGNQAKEEPQLSLPEEEISGDVENVCIENQCTTSTSCASDVLCDHKNLKIDQIIVNLRMIFSTRSLYLLLAFYGHSILEGSLIGSENGSASWAMGFGILAHKWAECLLLISILSNLIYKEWIRHLCILFFSLCVPVGVFIGYHTVSKSDGICYTVFSLLAVGFFIYLSFELFTGNTGQKTKSRIILLLFFILGSLLMSMILAMSNVLESKS</sequence>
<protein>
    <submittedName>
        <fullName evidence="6">Zinc transport protein</fullName>
    </submittedName>
</protein>
<dbReference type="EMBL" id="AP011948">
    <property type="protein sequence ID" value="BAM41048.1"/>
    <property type="molecule type" value="Genomic_DNA"/>
</dbReference>
<dbReference type="OrthoDB" id="448280at2759"/>
<dbReference type="RefSeq" id="XP_009691349.1">
    <property type="nucleotide sequence ID" value="XM_009693054.1"/>
</dbReference>
<name>J4C8M5_THEOR</name>
<feature type="transmembrane region" description="Helical" evidence="5">
    <location>
        <begin position="283"/>
        <end position="306"/>
    </location>
</feature>
<feature type="transmembrane region" description="Helical" evidence="5">
    <location>
        <begin position="165"/>
        <end position="183"/>
    </location>
</feature>
<evidence type="ECO:0000256" key="3">
    <source>
        <dbReference type="ARBA" id="ARBA00022989"/>
    </source>
</evidence>
<dbReference type="InterPro" id="IPR003689">
    <property type="entry name" value="ZIP"/>
</dbReference>
<dbReference type="GeneID" id="20715499"/>
<evidence type="ECO:0000256" key="2">
    <source>
        <dbReference type="ARBA" id="ARBA00022692"/>
    </source>
</evidence>
<dbReference type="VEuPathDB" id="PiroplasmaDB:TOT_030000309"/>
<feature type="transmembrane region" description="Helical" evidence="5">
    <location>
        <begin position="6"/>
        <end position="29"/>
    </location>
</feature>
<dbReference type="Proteomes" id="UP000003786">
    <property type="component" value="Chromosome 3"/>
</dbReference>
<evidence type="ECO:0000313" key="7">
    <source>
        <dbReference type="Proteomes" id="UP000003786"/>
    </source>
</evidence>
<evidence type="ECO:0000256" key="1">
    <source>
        <dbReference type="ARBA" id="ARBA00004141"/>
    </source>
</evidence>
<feature type="transmembrane region" description="Helical" evidence="5">
    <location>
        <begin position="224"/>
        <end position="244"/>
    </location>
</feature>
<comment type="subcellular location">
    <subcellularLocation>
        <location evidence="1">Membrane</location>
        <topology evidence="1">Multi-pass membrane protein</topology>
    </subcellularLocation>
</comment>
<evidence type="ECO:0000313" key="6">
    <source>
        <dbReference type="EMBL" id="BAM41048.1"/>
    </source>
</evidence>
<dbReference type="AlphaFoldDB" id="J4C8M5"/>
<proteinExistence type="predicted"/>
<keyword evidence="4 5" id="KW-0472">Membrane</keyword>
<dbReference type="KEGG" id="tot:TOT_030000309"/>
<dbReference type="PANTHER" id="PTHR11040">
    <property type="entry name" value="ZINC/IRON TRANSPORTER"/>
    <property type="match status" value="1"/>
</dbReference>
<keyword evidence="2 5" id="KW-0812">Transmembrane</keyword>
<keyword evidence="3 5" id="KW-1133">Transmembrane helix</keyword>
<dbReference type="OMA" id="IFIECVA"/>
<feature type="transmembrane region" description="Helical" evidence="5">
    <location>
        <begin position="189"/>
        <end position="212"/>
    </location>
</feature>
<accession>J4C8M5</accession>
<feature type="transmembrane region" description="Helical" evidence="5">
    <location>
        <begin position="250"/>
        <end position="271"/>
    </location>
</feature>
<reference evidence="6 7" key="1">
    <citation type="journal article" date="2012" name="MBio">
        <title>Comparative genome analysis of three eukaryotic parasites with differing abilities to transform leukocytes reveals key mediators of Theileria-induced leukocyte transformation.</title>
        <authorList>
            <person name="Hayashida K."/>
            <person name="Hara Y."/>
            <person name="Abe T."/>
            <person name="Yamasaki C."/>
            <person name="Toyoda A."/>
            <person name="Kosuge T."/>
            <person name="Suzuki Y."/>
            <person name="Sato Y."/>
            <person name="Kawashima S."/>
            <person name="Katayama T."/>
            <person name="Wakaguri H."/>
            <person name="Inoue N."/>
            <person name="Homma K."/>
            <person name="Tada-Umezaki M."/>
            <person name="Yagi Y."/>
            <person name="Fujii Y."/>
            <person name="Habara T."/>
            <person name="Kanehisa M."/>
            <person name="Watanabe H."/>
            <person name="Ito K."/>
            <person name="Gojobori T."/>
            <person name="Sugawara H."/>
            <person name="Imanishi T."/>
            <person name="Weir W."/>
            <person name="Gardner M."/>
            <person name="Pain A."/>
            <person name="Shiels B."/>
            <person name="Hattori M."/>
            <person name="Nene V."/>
            <person name="Sugimoto C."/>
        </authorList>
    </citation>
    <scope>NUCLEOTIDE SEQUENCE [LARGE SCALE GENOMIC DNA]</scope>
    <source>
        <strain evidence="6 7">Shintoku</strain>
    </source>
</reference>
<evidence type="ECO:0000256" key="4">
    <source>
        <dbReference type="ARBA" id="ARBA00023136"/>
    </source>
</evidence>
<keyword evidence="7" id="KW-1185">Reference proteome</keyword>
<gene>
    <name evidence="6" type="ORF">TOT_030000309</name>
</gene>